<dbReference type="VEuPathDB" id="AmoebaDB:DICPUDRAFT_81111"/>
<feature type="signal peptide" evidence="1">
    <location>
        <begin position="1"/>
        <end position="20"/>
    </location>
</feature>
<accession>F0ZSI4</accession>
<organism evidence="2 3">
    <name type="scientific">Dictyostelium purpureum</name>
    <name type="common">Slime mold</name>
    <dbReference type="NCBI Taxonomy" id="5786"/>
    <lineage>
        <taxon>Eukaryota</taxon>
        <taxon>Amoebozoa</taxon>
        <taxon>Evosea</taxon>
        <taxon>Eumycetozoa</taxon>
        <taxon>Dictyostelia</taxon>
        <taxon>Dictyosteliales</taxon>
        <taxon>Dictyosteliaceae</taxon>
        <taxon>Dictyostelium</taxon>
    </lineage>
</organism>
<evidence type="ECO:0000313" key="3">
    <source>
        <dbReference type="Proteomes" id="UP000001064"/>
    </source>
</evidence>
<keyword evidence="3" id="KW-1185">Reference proteome</keyword>
<reference evidence="3" key="1">
    <citation type="journal article" date="2011" name="Genome Biol.">
        <title>Comparative genomics of the social amoebae Dictyostelium discoideum and Dictyostelium purpureum.</title>
        <authorList>
            <consortium name="US DOE Joint Genome Institute (JGI-PGF)"/>
            <person name="Sucgang R."/>
            <person name="Kuo A."/>
            <person name="Tian X."/>
            <person name="Salerno W."/>
            <person name="Parikh A."/>
            <person name="Feasley C.L."/>
            <person name="Dalin E."/>
            <person name="Tu H."/>
            <person name="Huang E."/>
            <person name="Barry K."/>
            <person name="Lindquist E."/>
            <person name="Shapiro H."/>
            <person name="Bruce D."/>
            <person name="Schmutz J."/>
            <person name="Salamov A."/>
            <person name="Fey P."/>
            <person name="Gaudet P."/>
            <person name="Anjard C."/>
            <person name="Babu M.M."/>
            <person name="Basu S."/>
            <person name="Bushmanova Y."/>
            <person name="van der Wel H."/>
            <person name="Katoh-Kurasawa M."/>
            <person name="Dinh C."/>
            <person name="Coutinho P.M."/>
            <person name="Saito T."/>
            <person name="Elias M."/>
            <person name="Schaap P."/>
            <person name="Kay R.R."/>
            <person name="Henrissat B."/>
            <person name="Eichinger L."/>
            <person name="Rivero F."/>
            <person name="Putnam N.H."/>
            <person name="West C.M."/>
            <person name="Loomis W.F."/>
            <person name="Chisholm R.L."/>
            <person name="Shaulsky G."/>
            <person name="Strassmann J.E."/>
            <person name="Queller D.C."/>
            <person name="Kuspa A."/>
            <person name="Grigoriev I.V."/>
        </authorList>
    </citation>
    <scope>NUCLEOTIDE SEQUENCE [LARGE SCALE GENOMIC DNA]</scope>
    <source>
        <strain evidence="3">QSDP1</strain>
    </source>
</reference>
<evidence type="ECO:0000256" key="1">
    <source>
        <dbReference type="SAM" id="SignalP"/>
    </source>
</evidence>
<dbReference type="KEGG" id="dpp:DICPUDRAFT_81111"/>
<dbReference type="RefSeq" id="XP_003290373.1">
    <property type="nucleotide sequence ID" value="XM_003290325.1"/>
</dbReference>
<dbReference type="AlphaFoldDB" id="F0ZSI4"/>
<feature type="chain" id="PRO_5003263838" description="FZ domain-containing protein" evidence="1">
    <location>
        <begin position="21"/>
        <end position="123"/>
    </location>
</feature>
<dbReference type="GeneID" id="10504742"/>
<keyword evidence="1" id="KW-0732">Signal</keyword>
<name>F0ZSI4_DICPU</name>
<dbReference type="InParanoid" id="F0ZSI4"/>
<evidence type="ECO:0008006" key="4">
    <source>
        <dbReference type="Google" id="ProtNLM"/>
    </source>
</evidence>
<dbReference type="Proteomes" id="UP000001064">
    <property type="component" value="Unassembled WGS sequence"/>
</dbReference>
<gene>
    <name evidence="2" type="ORF">DICPUDRAFT_81111</name>
</gene>
<proteinExistence type="predicted"/>
<sequence length="123" mass="13831">MAKFISILLILCLFTSYSLSFKTCINSTYCQVINNPYKYIQSEQLNSIPASTQALITKVKNHYCQASVMDSECRMTPSDCSGLNKECKTYIGTPTWKKMPPAGLQLLKGLFKHCDSKLMDCPI</sequence>
<protein>
    <recommendedName>
        <fullName evidence="4">FZ domain-containing protein</fullName>
    </recommendedName>
</protein>
<dbReference type="EMBL" id="GL871158">
    <property type="protein sequence ID" value="EGC33096.1"/>
    <property type="molecule type" value="Genomic_DNA"/>
</dbReference>
<evidence type="ECO:0000313" key="2">
    <source>
        <dbReference type="EMBL" id="EGC33096.1"/>
    </source>
</evidence>